<keyword evidence="3" id="KW-1185">Reference proteome</keyword>
<dbReference type="AlphaFoldDB" id="A0A117RXI2"/>
<feature type="compositionally biased region" description="Basic and acidic residues" evidence="1">
    <location>
        <begin position="36"/>
        <end position="65"/>
    </location>
</feature>
<feature type="region of interest" description="Disordered" evidence="1">
    <location>
        <begin position="112"/>
        <end position="149"/>
    </location>
</feature>
<sequence>MTRHGTGGEGTPEEQDGTPFGSDEIWLRFLTDSERAIRRSAPREPSARERAPQGRLRPLEADHVGDLWQPEAVGTGPAWRDLDGRARLRRAGRVTATAAAIALALGAWSLLSTNGGTPSDSPDAGTVQQLEEAPEELPMATDLPPDAAG</sequence>
<protein>
    <submittedName>
        <fullName evidence="2">Uncharacterized protein</fullName>
    </submittedName>
</protein>
<dbReference type="OrthoDB" id="4333367at2"/>
<dbReference type="RefSeq" id="WP_067035068.1">
    <property type="nucleotide sequence ID" value="NZ_KQ949129.1"/>
</dbReference>
<evidence type="ECO:0000313" key="3">
    <source>
        <dbReference type="Proteomes" id="UP000053260"/>
    </source>
</evidence>
<feature type="region of interest" description="Disordered" evidence="1">
    <location>
        <begin position="36"/>
        <end position="73"/>
    </location>
</feature>
<gene>
    <name evidence="2" type="ORF">AQJ91_45050</name>
</gene>
<dbReference type="Proteomes" id="UP000053260">
    <property type="component" value="Unassembled WGS sequence"/>
</dbReference>
<proteinExistence type="predicted"/>
<feature type="region of interest" description="Disordered" evidence="1">
    <location>
        <begin position="1"/>
        <end position="23"/>
    </location>
</feature>
<organism evidence="2 3">
    <name type="scientific">Streptomyces dysideae</name>
    <dbReference type="NCBI Taxonomy" id="909626"/>
    <lineage>
        <taxon>Bacteria</taxon>
        <taxon>Bacillati</taxon>
        <taxon>Actinomycetota</taxon>
        <taxon>Actinomycetes</taxon>
        <taxon>Kitasatosporales</taxon>
        <taxon>Streptomycetaceae</taxon>
        <taxon>Streptomyces</taxon>
    </lineage>
</organism>
<reference evidence="2 3" key="1">
    <citation type="submission" date="2015-10" db="EMBL/GenBank/DDBJ databases">
        <title>Draft genome sequence of Streptomyces sp. RV15, isolated from a marine sponge.</title>
        <authorList>
            <person name="Ruckert C."/>
            <person name="Abdelmohsen U.R."/>
            <person name="Winkler A."/>
            <person name="Hentschel U."/>
            <person name="Kalinowski J."/>
            <person name="Kampfer P."/>
            <person name="Glaeser S."/>
        </authorList>
    </citation>
    <scope>NUCLEOTIDE SEQUENCE [LARGE SCALE GENOMIC DNA]</scope>
    <source>
        <strain evidence="2 3">RV15</strain>
    </source>
</reference>
<comment type="caution">
    <text evidence="2">The sequence shown here is derived from an EMBL/GenBank/DDBJ whole genome shotgun (WGS) entry which is preliminary data.</text>
</comment>
<name>A0A117RXI2_9ACTN</name>
<accession>A0A117RXI2</accession>
<dbReference type="STRING" id="909626.AQJ91_45050"/>
<feature type="compositionally biased region" description="Gly residues" evidence="1">
    <location>
        <begin position="1"/>
        <end position="10"/>
    </location>
</feature>
<evidence type="ECO:0000313" key="2">
    <source>
        <dbReference type="EMBL" id="KUO14780.1"/>
    </source>
</evidence>
<evidence type="ECO:0000256" key="1">
    <source>
        <dbReference type="SAM" id="MobiDB-lite"/>
    </source>
</evidence>
<dbReference type="EMBL" id="LMXB01000132">
    <property type="protein sequence ID" value="KUO14780.1"/>
    <property type="molecule type" value="Genomic_DNA"/>
</dbReference>